<keyword evidence="4" id="KW-0472">Membrane</keyword>
<dbReference type="SUPFAM" id="SSF52058">
    <property type="entry name" value="L domain-like"/>
    <property type="match status" value="1"/>
</dbReference>
<dbReference type="FunFam" id="3.80.10.10:FF:000041">
    <property type="entry name" value="LRR receptor-like serine/threonine-protein kinase ERECTA"/>
    <property type="match status" value="1"/>
</dbReference>
<evidence type="ECO:0000256" key="2">
    <source>
        <dbReference type="ARBA" id="ARBA00022737"/>
    </source>
</evidence>
<reference evidence="5" key="1">
    <citation type="submission" date="2020-06" db="EMBL/GenBank/DDBJ databases">
        <authorList>
            <consortium name="Plant Systems Biology data submission"/>
        </authorList>
    </citation>
    <scope>NUCLEOTIDE SEQUENCE</scope>
    <source>
        <strain evidence="5">D6</strain>
    </source>
</reference>
<dbReference type="InterPro" id="IPR003591">
    <property type="entry name" value="Leu-rich_rpt_typical-subtyp"/>
</dbReference>
<dbReference type="PANTHER" id="PTHR46662">
    <property type="entry name" value="DI-GLUCOSE BINDING PROTEIN WITH LEUCINE-RICH REPEAT DOMAIN-CONTAINING PROTEIN"/>
    <property type="match status" value="1"/>
</dbReference>
<feature type="transmembrane region" description="Helical" evidence="4">
    <location>
        <begin position="271"/>
        <end position="294"/>
    </location>
</feature>
<dbReference type="EMBL" id="CAICTM010000007">
    <property type="protein sequence ID" value="CAB9496646.1"/>
    <property type="molecule type" value="Genomic_DNA"/>
</dbReference>
<proteinExistence type="predicted"/>
<dbReference type="InterPro" id="IPR032675">
    <property type="entry name" value="LRR_dom_sf"/>
</dbReference>
<feature type="compositionally biased region" description="Polar residues" evidence="3">
    <location>
        <begin position="145"/>
        <end position="154"/>
    </location>
</feature>
<feature type="region of interest" description="Disordered" evidence="3">
    <location>
        <begin position="145"/>
        <end position="176"/>
    </location>
</feature>
<dbReference type="PANTHER" id="PTHR46662:SF89">
    <property type="entry name" value="MDIS1-INTERACTING RECEPTOR LIKE KINASE 2-LIKE"/>
    <property type="match status" value="1"/>
</dbReference>
<evidence type="ECO:0000313" key="5">
    <source>
        <dbReference type="EMBL" id="CAB9496646.1"/>
    </source>
</evidence>
<sequence length="753" mass="82379">MDDTSIGNSQNKEETNGRPTGIAKATVKDSNATDEPVGMVGKILVLEEQDRRERERSQAADSQRRPTQCGPVHTTVEGPNSFLYDSESNNAMGMVGKRLILAQEEADAANAAAIVTSTVDRASAIAPAGASASASAGASAASVLQVSGTNQHTRSAMEGSNGRNSRKNPTPTEPPQLMRQDYVQQNQQVLPGAVAVPGVGERQFGSSAGNNISDPEQQDFVRDNHHDDNHNLGLVEAESVDDLEEPKAIAVPAIESTNTTQSITQKYQFRFAAFAITLLLIGGIFIGSICGAGLCKADDSSLQPTMTDRDMLQAPKMKAALTEILGDSYFDQEEESGDDLEVHLSQFLVATRQRALDWIVNLDPMQLSFDAPNLLQRFALVLFYYQTTRNKPWKVCNPPATDQRSTNNFCYEPDFYNGEVTSVIWGDQWLSDSHECKWAGIGCDETVQSEERAVVEIHLRWNHLNGPLPWEITRLPLLRILRLNNNMLTGALPPRLFSKKAGVALEALLLGENQFSGTIPVEWVPDLLEGNGKLVNIHLNRNTLTGKIPSELGLLAIKTLSLANNKLTGSIPQEIFNQTSLESLFLRKNDLTGTLPSEVGLLTNLQELNLNYTQISGTLPSEIGLANQLQELFLSNTNMQGTIPEELYMGLDNLWFFGLDGCNFTGTISSSVGLFQTTLRHMYLANNNFHGTLPNEIDALALLRELLESLPSSVLLTAARVVVMRQDFALPIDVYALAKQATILATLHPLYHP</sequence>
<feature type="compositionally biased region" description="Basic and acidic residues" evidence="3">
    <location>
        <begin position="48"/>
        <end position="64"/>
    </location>
</feature>
<dbReference type="Pfam" id="PF00560">
    <property type="entry name" value="LRR_1"/>
    <property type="match status" value="3"/>
</dbReference>
<dbReference type="SMART" id="SM00369">
    <property type="entry name" value="LRR_TYP"/>
    <property type="match status" value="3"/>
</dbReference>
<organism evidence="5 6">
    <name type="scientific">Seminavis robusta</name>
    <dbReference type="NCBI Taxonomy" id="568900"/>
    <lineage>
        <taxon>Eukaryota</taxon>
        <taxon>Sar</taxon>
        <taxon>Stramenopiles</taxon>
        <taxon>Ochrophyta</taxon>
        <taxon>Bacillariophyta</taxon>
        <taxon>Bacillariophyceae</taxon>
        <taxon>Bacillariophycidae</taxon>
        <taxon>Naviculales</taxon>
        <taxon>Naviculaceae</taxon>
        <taxon>Seminavis</taxon>
    </lineage>
</organism>
<evidence type="ECO:0000256" key="1">
    <source>
        <dbReference type="ARBA" id="ARBA00022614"/>
    </source>
</evidence>
<keyword evidence="1" id="KW-0433">Leucine-rich repeat</keyword>
<dbReference type="OrthoDB" id="6363818at2759"/>
<keyword evidence="4" id="KW-0812">Transmembrane</keyword>
<keyword evidence="6" id="KW-1185">Reference proteome</keyword>
<evidence type="ECO:0000256" key="4">
    <source>
        <dbReference type="SAM" id="Phobius"/>
    </source>
</evidence>
<feature type="region of interest" description="Disordered" evidence="3">
    <location>
        <begin position="1"/>
        <end position="81"/>
    </location>
</feature>
<feature type="compositionally biased region" description="Polar residues" evidence="3">
    <location>
        <begin position="161"/>
        <end position="170"/>
    </location>
</feature>
<evidence type="ECO:0000313" key="6">
    <source>
        <dbReference type="Proteomes" id="UP001153069"/>
    </source>
</evidence>
<feature type="compositionally biased region" description="Polar residues" evidence="3">
    <location>
        <begin position="1"/>
        <end position="10"/>
    </location>
</feature>
<dbReference type="Proteomes" id="UP001153069">
    <property type="component" value="Unassembled WGS sequence"/>
</dbReference>
<keyword evidence="2" id="KW-0677">Repeat</keyword>
<comment type="caution">
    <text evidence="5">The sequence shown here is derived from an EMBL/GenBank/DDBJ whole genome shotgun (WGS) entry which is preliminary data.</text>
</comment>
<gene>
    <name evidence="5" type="ORF">SEMRO_7_G006160.1</name>
</gene>
<dbReference type="AlphaFoldDB" id="A0A9N8H0X4"/>
<evidence type="ECO:0000256" key="3">
    <source>
        <dbReference type="SAM" id="MobiDB-lite"/>
    </source>
</evidence>
<accession>A0A9N8H0X4</accession>
<keyword evidence="4" id="KW-1133">Transmembrane helix</keyword>
<protein>
    <submittedName>
        <fullName evidence="5">Leucine rich repeat</fullName>
    </submittedName>
</protein>
<name>A0A9N8H0X4_9STRA</name>
<dbReference type="InterPro" id="IPR001611">
    <property type="entry name" value="Leu-rich_rpt"/>
</dbReference>
<dbReference type="Gene3D" id="3.80.10.10">
    <property type="entry name" value="Ribonuclease Inhibitor"/>
    <property type="match status" value="3"/>
</dbReference>